<reference evidence="3 4" key="1">
    <citation type="submission" date="2019-10" db="EMBL/GenBank/DDBJ databases">
        <title>Description of Paenibacillus choica sp. nov.</title>
        <authorList>
            <person name="Carlier A."/>
            <person name="Qi S."/>
        </authorList>
    </citation>
    <scope>NUCLEOTIDE SEQUENCE [LARGE SCALE GENOMIC DNA]</scope>
    <source>
        <strain evidence="3 4">LMG 31460</strain>
    </source>
</reference>
<feature type="domain" description="SLH" evidence="2">
    <location>
        <begin position="622"/>
        <end position="676"/>
    </location>
</feature>
<evidence type="ECO:0000259" key="1">
    <source>
        <dbReference type="PROSITE" id="PS50853"/>
    </source>
</evidence>
<dbReference type="Gene3D" id="2.60.40.2340">
    <property type="match status" value="1"/>
</dbReference>
<evidence type="ECO:0000313" key="4">
    <source>
        <dbReference type="Proteomes" id="UP000658690"/>
    </source>
</evidence>
<dbReference type="Pfam" id="PF00395">
    <property type="entry name" value="SLH"/>
    <property type="match status" value="3"/>
</dbReference>
<dbReference type="SUPFAM" id="SSF49265">
    <property type="entry name" value="Fibronectin type III"/>
    <property type="match status" value="1"/>
</dbReference>
<dbReference type="InterPro" id="IPR025883">
    <property type="entry name" value="Cadherin-like_domain"/>
</dbReference>
<dbReference type="Proteomes" id="UP000658690">
    <property type="component" value="Unassembled WGS sequence"/>
</dbReference>
<dbReference type="InterPro" id="IPR003961">
    <property type="entry name" value="FN3_dom"/>
</dbReference>
<proteinExistence type="predicted"/>
<dbReference type="EMBL" id="WHOC01000089">
    <property type="protein sequence ID" value="NOU87684.1"/>
    <property type="molecule type" value="Genomic_DNA"/>
</dbReference>
<dbReference type="InterPro" id="IPR001119">
    <property type="entry name" value="SLH_dom"/>
</dbReference>
<dbReference type="PANTHER" id="PTHR43308">
    <property type="entry name" value="OUTER MEMBRANE PROTEIN ALPHA-RELATED"/>
    <property type="match status" value="1"/>
</dbReference>
<dbReference type="CDD" id="cd00063">
    <property type="entry name" value="FN3"/>
    <property type="match status" value="1"/>
</dbReference>
<evidence type="ECO:0008006" key="5">
    <source>
        <dbReference type="Google" id="ProtNLM"/>
    </source>
</evidence>
<dbReference type="InterPro" id="IPR036116">
    <property type="entry name" value="FN3_sf"/>
</dbReference>
<organism evidence="3 4">
    <name type="scientific">Paenibacillus germinis</name>
    <dbReference type="NCBI Taxonomy" id="2654979"/>
    <lineage>
        <taxon>Bacteria</taxon>
        <taxon>Bacillati</taxon>
        <taxon>Bacillota</taxon>
        <taxon>Bacilli</taxon>
        <taxon>Bacillales</taxon>
        <taxon>Paenibacillaceae</taxon>
        <taxon>Paenibacillus</taxon>
    </lineage>
</organism>
<feature type="domain" description="Fibronectin type-III" evidence="1">
    <location>
        <begin position="1"/>
        <end position="56"/>
    </location>
</feature>
<name>A0ABX1Z5S0_9BACL</name>
<dbReference type="RefSeq" id="WP_171690815.1">
    <property type="nucleotide sequence ID" value="NZ_WHOC01000089.1"/>
</dbReference>
<dbReference type="InterPro" id="IPR013783">
    <property type="entry name" value="Ig-like_fold"/>
</dbReference>
<dbReference type="Pfam" id="PF12733">
    <property type="entry name" value="Cadherin-like"/>
    <property type="match status" value="1"/>
</dbReference>
<dbReference type="PANTHER" id="PTHR43308:SF5">
    <property type="entry name" value="S-LAYER PROTEIN _ PEPTIDOGLYCAN ENDO-BETA-N-ACETYLGLUCOSAMINIDASE"/>
    <property type="match status" value="1"/>
</dbReference>
<evidence type="ECO:0000313" key="3">
    <source>
        <dbReference type="EMBL" id="NOU87684.1"/>
    </source>
</evidence>
<dbReference type="Gene3D" id="2.60.220.30">
    <property type="match status" value="1"/>
</dbReference>
<dbReference type="PROSITE" id="PS50853">
    <property type="entry name" value="FN3"/>
    <property type="match status" value="1"/>
</dbReference>
<dbReference type="Gene3D" id="2.60.40.10">
    <property type="entry name" value="Immunoglobulins"/>
    <property type="match status" value="1"/>
</dbReference>
<dbReference type="PROSITE" id="PS51272">
    <property type="entry name" value="SLH"/>
    <property type="match status" value="3"/>
</dbReference>
<feature type="domain" description="SLH" evidence="2">
    <location>
        <begin position="500"/>
        <end position="557"/>
    </location>
</feature>
<evidence type="ECO:0000259" key="2">
    <source>
        <dbReference type="PROSITE" id="PS51272"/>
    </source>
</evidence>
<accession>A0ABX1Z5S0</accession>
<feature type="domain" description="SLH" evidence="2">
    <location>
        <begin position="558"/>
        <end position="621"/>
    </location>
</feature>
<protein>
    <recommendedName>
        <fullName evidence="5">S-layer homology domain-containing protein</fullName>
    </recommendedName>
</protein>
<sequence length="676" mass="70089">MEHYDLTPIVTVSGATYSYTATGLTNGTTYYFAVESNNARGNSGYSNEVVATPQAAIPSASSNANLSSMAVSGLTLSPSFDTRTFSYTASVANGVTLVTVTPTISDSNATVKVNRTAVTSGLSSGAISLNVGINPITVVVTAQDGKTTQTYTVIVTRAEAITASSTAPIQVTTKPVSITVPASVTNAEIVVATTTAGLNKEATLPLVEVQAATTLGNVSVTIPDGAKITAPANWDGAIKLPQVQSNSSVTVNSGNVSAVIEIGSTDVSLTFDKAVRLLLPDQKGKQVGFVRNGVFTEITGTVSTDTQAAADSEIAAGGDKKNTVGNDLVVWTKHFTQFVIYTTGTTTGTTVTSGGGAATNSATIAAANGGTVTLNGATIEVPAGAMASNIQVTVDKVNDTSILPEENALQLVSEVYEIKKDKVGDFSKPVVITLPFDKTKVDFTKSTAGVYWLNEQTHKWVPLDSPKVDEANGTASGSVSHFTKFAVLASDKAKIAQPQTNEADFADIKGHWSEANVRELVKLGAINGYADNTFKPNANITRAEFVTVIVKAFHLGAQEGKTFADTENHWAKSAIATAAAAGIVAGYNDNSFGPDDLITREQMAAIVVRAAKLAATDKSVNFPDSANISDWARTALATATAKGLINGYGDGTVKPKVNTTRAEAVTVILRALQAKP</sequence>
<gene>
    <name evidence="3" type="ORF">GC102_18170</name>
</gene>
<comment type="caution">
    <text evidence="3">The sequence shown here is derived from an EMBL/GenBank/DDBJ whole genome shotgun (WGS) entry which is preliminary data.</text>
</comment>
<dbReference type="InterPro" id="IPR051465">
    <property type="entry name" value="Cell_Envelope_Struct_Comp"/>
</dbReference>
<keyword evidence="4" id="KW-1185">Reference proteome</keyword>